<dbReference type="SUPFAM" id="SSF56935">
    <property type="entry name" value="Porins"/>
    <property type="match status" value="1"/>
</dbReference>
<dbReference type="GO" id="GO:0015344">
    <property type="term" value="F:siderophore uptake transmembrane transporter activity"/>
    <property type="evidence" value="ECO:0007669"/>
    <property type="project" value="TreeGrafter"/>
</dbReference>
<feature type="signal peptide" evidence="2">
    <location>
        <begin position="1"/>
        <end position="21"/>
    </location>
</feature>
<proteinExistence type="predicted"/>
<keyword evidence="1 2" id="KW-0732">Signal</keyword>
<organism evidence="4 5">
    <name type="scientific">Alkalitalea saponilacus</name>
    <dbReference type="NCBI Taxonomy" id="889453"/>
    <lineage>
        <taxon>Bacteria</taxon>
        <taxon>Pseudomonadati</taxon>
        <taxon>Bacteroidota</taxon>
        <taxon>Bacteroidia</taxon>
        <taxon>Marinilabiliales</taxon>
        <taxon>Marinilabiliaceae</taxon>
        <taxon>Alkalitalea</taxon>
    </lineage>
</organism>
<dbReference type="InterPro" id="IPR037066">
    <property type="entry name" value="Plug_dom_sf"/>
</dbReference>
<dbReference type="OrthoDB" id="9803050at2"/>
<dbReference type="Pfam" id="PF07715">
    <property type="entry name" value="Plug"/>
    <property type="match status" value="1"/>
</dbReference>
<dbReference type="AlphaFoldDB" id="A0A1T5HT15"/>
<evidence type="ECO:0000313" key="5">
    <source>
        <dbReference type="Proteomes" id="UP000191055"/>
    </source>
</evidence>
<evidence type="ECO:0000256" key="2">
    <source>
        <dbReference type="SAM" id="SignalP"/>
    </source>
</evidence>
<keyword evidence="5" id="KW-1185">Reference proteome</keyword>
<name>A0A1T5HT15_9BACT</name>
<sequence length="780" mass="88845">MINKSALLCFLVQMLVSICFASEGGRIHGIVRDASSREPLPGATIQFGAGAGTVSDHNGYFNFRHHFSDTILLKVSHIGYETRTVKSSCARELVFEILLTPGIQIGEVEVSGNYLNSREIGTLEIPIEQLYKIPSLSGEPDLLKAYQMMPGVQMGNEGTAGIYVRGGTPDQNLFLLDGVPLYNVSHMGGFLSVFDVSAIRKVNLYKGYMPARYGGRMSSVVDVRLKDGNASERKQEFMIGILASRYYSEGPLGEKNTYMLSVRRCNIDLPLRLYYLMSSSGQESFGYTFMDFNGKVTRYIDQKNKLTFLAYYGRDKLFLRERTSSSIYGYSSGLKSKSLYKHNWGNLATALNWNHILNASLGLDLMVGSTTYFNTVRDKFESKSNDGTDKGYAEIHSGITDLFVKADFNYYGNQSLLTAGLGAVLHSYTPASGSYSYKSSSHVESSEFADQIYRPELNAYIDYEHYFGGRITLLSGLNSIYWPTLDYLSLDPRVGVHYRLFSEWLLRSSLTRAHQYVHLLTTSADFLSPDVWVPSTREIKPSYADQLNLGVSYMVKGYELSLDIWEKRMHNLIAYKPGHNVTNTQPWEFAVEKEGKGTARGLEILAQKKHGRNTGWLGYSLSKNDRQFENLNFGRPFPFKYDRRHEIKAVFVRNVSERFSFSGSWMFASGNPTTIATKKVPVIDYTHFGYNRYEDIDIRDGHYYSGVNNFRMEPYHRLDFGFSFNKQLPKYYRTYYLGLYNAYSRLNPNSYFFKTKNGEVVFVRRAYFPIIPSVSYTLRF</sequence>
<dbReference type="GO" id="GO:0009279">
    <property type="term" value="C:cell outer membrane"/>
    <property type="evidence" value="ECO:0007669"/>
    <property type="project" value="TreeGrafter"/>
</dbReference>
<dbReference type="KEGG" id="asx:CDL62_04970"/>
<dbReference type="Gene3D" id="2.170.130.10">
    <property type="entry name" value="TonB-dependent receptor, plug domain"/>
    <property type="match status" value="1"/>
</dbReference>
<evidence type="ECO:0000313" key="4">
    <source>
        <dbReference type="EMBL" id="SKC23839.1"/>
    </source>
</evidence>
<dbReference type="SUPFAM" id="SSF49464">
    <property type="entry name" value="Carboxypeptidase regulatory domain-like"/>
    <property type="match status" value="1"/>
</dbReference>
<dbReference type="RefSeq" id="WP_079558794.1">
    <property type="nucleotide sequence ID" value="NZ_CP021904.1"/>
</dbReference>
<dbReference type="GO" id="GO:0044718">
    <property type="term" value="P:siderophore transmembrane transport"/>
    <property type="evidence" value="ECO:0007669"/>
    <property type="project" value="TreeGrafter"/>
</dbReference>
<dbReference type="PANTHER" id="PTHR30069">
    <property type="entry name" value="TONB-DEPENDENT OUTER MEMBRANE RECEPTOR"/>
    <property type="match status" value="1"/>
</dbReference>
<feature type="chain" id="PRO_5010587643" evidence="2">
    <location>
        <begin position="22"/>
        <end position="780"/>
    </location>
</feature>
<dbReference type="InterPro" id="IPR039426">
    <property type="entry name" value="TonB-dep_rcpt-like"/>
</dbReference>
<reference evidence="5" key="1">
    <citation type="submission" date="2017-02" db="EMBL/GenBank/DDBJ databases">
        <authorList>
            <person name="Varghese N."/>
            <person name="Submissions S."/>
        </authorList>
    </citation>
    <scope>NUCLEOTIDE SEQUENCE [LARGE SCALE GENOMIC DNA]</scope>
    <source>
        <strain evidence="5">DSM 24412</strain>
    </source>
</reference>
<dbReference type="InterPro" id="IPR008969">
    <property type="entry name" value="CarboxyPept-like_regulatory"/>
</dbReference>
<protein>
    <submittedName>
        <fullName evidence="4">CarboxypepD_reg-like domain-containing protein</fullName>
    </submittedName>
</protein>
<dbReference type="Gene3D" id="2.60.40.1120">
    <property type="entry name" value="Carboxypeptidase-like, regulatory domain"/>
    <property type="match status" value="1"/>
</dbReference>
<dbReference type="Proteomes" id="UP000191055">
    <property type="component" value="Unassembled WGS sequence"/>
</dbReference>
<evidence type="ECO:0000259" key="3">
    <source>
        <dbReference type="Pfam" id="PF07715"/>
    </source>
</evidence>
<dbReference type="InterPro" id="IPR012910">
    <property type="entry name" value="Plug_dom"/>
</dbReference>
<dbReference type="EMBL" id="FUYV01000022">
    <property type="protein sequence ID" value="SKC23839.1"/>
    <property type="molecule type" value="Genomic_DNA"/>
</dbReference>
<accession>A0A1T5HT15</accession>
<gene>
    <name evidence="4" type="ORF">SAMN03080601_03124</name>
</gene>
<evidence type="ECO:0000256" key="1">
    <source>
        <dbReference type="ARBA" id="ARBA00022729"/>
    </source>
</evidence>
<dbReference type="STRING" id="889453.SAMN03080601_03124"/>
<dbReference type="PANTHER" id="PTHR30069:SF29">
    <property type="entry name" value="HEMOGLOBIN AND HEMOGLOBIN-HAPTOGLOBIN-BINDING PROTEIN 1-RELATED"/>
    <property type="match status" value="1"/>
</dbReference>
<dbReference type="Pfam" id="PF13715">
    <property type="entry name" value="CarbopepD_reg_2"/>
    <property type="match status" value="1"/>
</dbReference>
<feature type="domain" description="TonB-dependent receptor plug" evidence="3">
    <location>
        <begin position="141"/>
        <end position="216"/>
    </location>
</feature>